<dbReference type="Gene3D" id="2.60.40.10">
    <property type="entry name" value="Immunoglobulins"/>
    <property type="match status" value="1"/>
</dbReference>
<name>A0A2G8JCT8_STIJA</name>
<dbReference type="InterPro" id="IPR007110">
    <property type="entry name" value="Ig-like_dom"/>
</dbReference>
<protein>
    <recommendedName>
        <fullName evidence="1">Ig-like domain-containing protein</fullName>
    </recommendedName>
</protein>
<dbReference type="OrthoDB" id="6353782at2759"/>
<evidence type="ECO:0000313" key="3">
    <source>
        <dbReference type="Proteomes" id="UP000230750"/>
    </source>
</evidence>
<evidence type="ECO:0000259" key="1">
    <source>
        <dbReference type="PROSITE" id="PS50835"/>
    </source>
</evidence>
<proteinExistence type="predicted"/>
<accession>A0A2G8JCT8</accession>
<gene>
    <name evidence="2" type="ORF">BSL78_29626</name>
</gene>
<feature type="domain" description="Ig-like" evidence="1">
    <location>
        <begin position="55"/>
        <end position="154"/>
    </location>
</feature>
<dbReference type="PROSITE" id="PS50835">
    <property type="entry name" value="IG_LIKE"/>
    <property type="match status" value="1"/>
</dbReference>
<dbReference type="InterPro" id="IPR013783">
    <property type="entry name" value="Ig-like_fold"/>
</dbReference>
<reference evidence="2 3" key="1">
    <citation type="journal article" date="2017" name="PLoS Biol.">
        <title>The sea cucumber genome provides insights into morphological evolution and visceral regeneration.</title>
        <authorList>
            <person name="Zhang X."/>
            <person name="Sun L."/>
            <person name="Yuan J."/>
            <person name="Sun Y."/>
            <person name="Gao Y."/>
            <person name="Zhang L."/>
            <person name="Li S."/>
            <person name="Dai H."/>
            <person name="Hamel J.F."/>
            <person name="Liu C."/>
            <person name="Yu Y."/>
            <person name="Liu S."/>
            <person name="Lin W."/>
            <person name="Guo K."/>
            <person name="Jin S."/>
            <person name="Xu P."/>
            <person name="Storey K.B."/>
            <person name="Huan P."/>
            <person name="Zhang T."/>
            <person name="Zhou Y."/>
            <person name="Zhang J."/>
            <person name="Lin C."/>
            <person name="Li X."/>
            <person name="Xing L."/>
            <person name="Huo D."/>
            <person name="Sun M."/>
            <person name="Wang L."/>
            <person name="Mercier A."/>
            <person name="Li F."/>
            <person name="Yang H."/>
            <person name="Xiang J."/>
        </authorList>
    </citation>
    <scope>NUCLEOTIDE SEQUENCE [LARGE SCALE GENOMIC DNA]</scope>
    <source>
        <strain evidence="2">Shaxun</strain>
        <tissue evidence="2">Muscle</tissue>
    </source>
</reference>
<dbReference type="EMBL" id="MRZV01002498">
    <property type="protein sequence ID" value="PIK33556.1"/>
    <property type="molecule type" value="Genomic_DNA"/>
</dbReference>
<keyword evidence="3" id="KW-1185">Reference proteome</keyword>
<dbReference type="Proteomes" id="UP000230750">
    <property type="component" value="Unassembled WGS sequence"/>
</dbReference>
<organism evidence="2 3">
    <name type="scientific">Stichopus japonicus</name>
    <name type="common">Sea cucumber</name>
    <dbReference type="NCBI Taxonomy" id="307972"/>
    <lineage>
        <taxon>Eukaryota</taxon>
        <taxon>Metazoa</taxon>
        <taxon>Echinodermata</taxon>
        <taxon>Eleutherozoa</taxon>
        <taxon>Echinozoa</taxon>
        <taxon>Holothuroidea</taxon>
        <taxon>Aspidochirotacea</taxon>
        <taxon>Aspidochirotida</taxon>
        <taxon>Stichopodidae</taxon>
        <taxon>Apostichopus</taxon>
    </lineage>
</organism>
<comment type="caution">
    <text evidence="2">The sequence shown here is derived from an EMBL/GenBank/DDBJ whole genome shotgun (WGS) entry which is preliminary data.</text>
</comment>
<sequence length="178" mass="20119">MAGFQYREYQLDDAGSLSLQSALVEHEGSYTCIYDDGIDGGALLYDVFVIVDPVPAFPVIEGCNHQQYCVLEKQIQDVLTCTVSGIRPKVTLEWKVLGQDNAISFSEQTVTVTQRDDRYDIILKAKLGIPVKPENKITVECVAVGENAEHFDLSTKIDVIFSNGKYSNRFRPYYYRKF</sequence>
<evidence type="ECO:0000313" key="2">
    <source>
        <dbReference type="EMBL" id="PIK33556.1"/>
    </source>
</evidence>
<dbReference type="AlphaFoldDB" id="A0A2G8JCT8"/>